<dbReference type="InterPro" id="IPR012337">
    <property type="entry name" value="RNaseH-like_sf"/>
</dbReference>
<reference evidence="2 3" key="1">
    <citation type="submission" date="2019-05" db="EMBL/GenBank/DDBJ databases">
        <title>Mikania micrantha, genome provides insights into the molecular mechanism of rapid growth.</title>
        <authorList>
            <person name="Liu B."/>
        </authorList>
    </citation>
    <scope>NUCLEOTIDE SEQUENCE [LARGE SCALE GENOMIC DNA]</scope>
    <source>
        <strain evidence="2">NLD-2019</strain>
        <tissue evidence="2">Leaf</tissue>
    </source>
</reference>
<gene>
    <name evidence="2" type="ORF">E3N88_32077</name>
</gene>
<proteinExistence type="predicted"/>
<dbReference type="AlphaFoldDB" id="A0A5N6MA43"/>
<dbReference type="OrthoDB" id="1937594at2759"/>
<dbReference type="InterPro" id="IPR008906">
    <property type="entry name" value="HATC_C_dom"/>
</dbReference>
<dbReference type="SUPFAM" id="SSF53098">
    <property type="entry name" value="Ribonuclease H-like"/>
    <property type="match status" value="1"/>
</dbReference>
<accession>A0A5N6MA43</accession>
<organism evidence="2 3">
    <name type="scientific">Mikania micrantha</name>
    <name type="common">bitter vine</name>
    <dbReference type="NCBI Taxonomy" id="192012"/>
    <lineage>
        <taxon>Eukaryota</taxon>
        <taxon>Viridiplantae</taxon>
        <taxon>Streptophyta</taxon>
        <taxon>Embryophyta</taxon>
        <taxon>Tracheophyta</taxon>
        <taxon>Spermatophyta</taxon>
        <taxon>Magnoliopsida</taxon>
        <taxon>eudicotyledons</taxon>
        <taxon>Gunneridae</taxon>
        <taxon>Pentapetalae</taxon>
        <taxon>asterids</taxon>
        <taxon>campanulids</taxon>
        <taxon>Asterales</taxon>
        <taxon>Asteraceae</taxon>
        <taxon>Asteroideae</taxon>
        <taxon>Heliantheae alliance</taxon>
        <taxon>Eupatorieae</taxon>
        <taxon>Mikania</taxon>
    </lineage>
</organism>
<evidence type="ECO:0000313" key="3">
    <source>
        <dbReference type="Proteomes" id="UP000326396"/>
    </source>
</evidence>
<comment type="caution">
    <text evidence="2">The sequence shown here is derived from an EMBL/GenBank/DDBJ whole genome shotgun (WGS) entry which is preliminary data.</text>
</comment>
<dbReference type="EMBL" id="SZYD01000016">
    <property type="protein sequence ID" value="KAD3336558.1"/>
    <property type="molecule type" value="Genomic_DNA"/>
</dbReference>
<keyword evidence="3" id="KW-1185">Reference proteome</keyword>
<dbReference type="GO" id="GO:0046983">
    <property type="term" value="F:protein dimerization activity"/>
    <property type="evidence" value="ECO:0007669"/>
    <property type="project" value="InterPro"/>
</dbReference>
<evidence type="ECO:0000313" key="2">
    <source>
        <dbReference type="EMBL" id="KAD3336558.1"/>
    </source>
</evidence>
<evidence type="ECO:0000259" key="1">
    <source>
        <dbReference type="Pfam" id="PF05699"/>
    </source>
</evidence>
<protein>
    <recommendedName>
        <fullName evidence="1">HAT C-terminal dimerisation domain-containing protein</fullName>
    </recommendedName>
</protein>
<feature type="domain" description="HAT C-terminal dimerisation" evidence="1">
    <location>
        <begin position="51"/>
        <end position="127"/>
    </location>
</feature>
<sequence>MPTPFSSSCSSASRARDPMVNLLNTVRNVTAKRQRGNTPSSELGRYSGTDYSSDVTAESYRNFDILAWWKAKESEFPILAAWPVITVQASTVASESAFSLSGRVLSLRRTKLTPESVEMCICLKDQLDSIDRIQDQTTLEDETSIEVKVHDEEVEEGLSPGLSDEELAFEANFSRSQQNDTNL</sequence>
<dbReference type="Proteomes" id="UP000326396">
    <property type="component" value="Linkage Group LG6"/>
</dbReference>
<dbReference type="PANTHER" id="PTHR23272:SF190">
    <property type="entry name" value="ZINC FINGER, BED-TYPE-RELATED"/>
    <property type="match status" value="1"/>
</dbReference>
<name>A0A5N6MA43_9ASTR</name>
<dbReference type="PANTHER" id="PTHR23272">
    <property type="entry name" value="BED FINGER-RELATED"/>
    <property type="match status" value="1"/>
</dbReference>
<dbReference type="Pfam" id="PF05699">
    <property type="entry name" value="Dimer_Tnp_hAT"/>
    <property type="match status" value="1"/>
</dbReference>